<gene>
    <name evidence="1" type="ORF">GEV33_013397</name>
</gene>
<evidence type="ECO:0000313" key="1">
    <source>
        <dbReference type="EMBL" id="KAH0809394.1"/>
    </source>
</evidence>
<comment type="caution">
    <text evidence="1">The sequence shown here is derived from an EMBL/GenBank/DDBJ whole genome shotgun (WGS) entry which is preliminary data.</text>
</comment>
<dbReference type="EMBL" id="JABDTM020028167">
    <property type="protein sequence ID" value="KAH0809394.1"/>
    <property type="molecule type" value="Genomic_DNA"/>
</dbReference>
<reference evidence="1" key="1">
    <citation type="journal article" date="2020" name="J Insects Food Feed">
        <title>The yellow mealworm (Tenebrio molitor) genome: a resource for the emerging insects as food and feed industry.</title>
        <authorList>
            <person name="Eriksson T."/>
            <person name="Andere A."/>
            <person name="Kelstrup H."/>
            <person name="Emery V."/>
            <person name="Picard C."/>
        </authorList>
    </citation>
    <scope>NUCLEOTIDE SEQUENCE</scope>
    <source>
        <strain evidence="1">Stoneville</strain>
        <tissue evidence="1">Whole head</tissue>
    </source>
</reference>
<evidence type="ECO:0000313" key="2">
    <source>
        <dbReference type="Proteomes" id="UP000719412"/>
    </source>
</evidence>
<dbReference type="InterPro" id="IPR009003">
    <property type="entry name" value="Peptidase_S1_PA"/>
</dbReference>
<dbReference type="AlphaFoldDB" id="A0A8J6L2P8"/>
<sequence>MLTFQDRYYIGGVVSSSPITDTPDRGCNSQQYSLYTFVYNYADIFILRNMLRFESSDVNCDGCSPEKGCTLPKDLATKIANGSVVQERNPRQHAIYSYVGMRVKTIFCSGVLLNEKVLLTMRTCVFPGSRKEDYRIKRDLFNPYEDDYTDVFISNYVDKDGKSWDMLQGKQVTFELTYSGAPTW</sequence>
<dbReference type="SUPFAM" id="SSF50494">
    <property type="entry name" value="Trypsin-like serine proteases"/>
    <property type="match status" value="1"/>
</dbReference>
<organism evidence="1 2">
    <name type="scientific">Tenebrio molitor</name>
    <name type="common">Yellow mealworm beetle</name>
    <dbReference type="NCBI Taxonomy" id="7067"/>
    <lineage>
        <taxon>Eukaryota</taxon>
        <taxon>Metazoa</taxon>
        <taxon>Ecdysozoa</taxon>
        <taxon>Arthropoda</taxon>
        <taxon>Hexapoda</taxon>
        <taxon>Insecta</taxon>
        <taxon>Pterygota</taxon>
        <taxon>Neoptera</taxon>
        <taxon>Endopterygota</taxon>
        <taxon>Coleoptera</taxon>
        <taxon>Polyphaga</taxon>
        <taxon>Cucujiformia</taxon>
        <taxon>Tenebrionidae</taxon>
        <taxon>Tenebrio</taxon>
    </lineage>
</organism>
<dbReference type="Proteomes" id="UP000719412">
    <property type="component" value="Unassembled WGS sequence"/>
</dbReference>
<keyword evidence="2" id="KW-1185">Reference proteome</keyword>
<accession>A0A8J6L2P8</accession>
<reference evidence="1" key="2">
    <citation type="submission" date="2021-08" db="EMBL/GenBank/DDBJ databases">
        <authorList>
            <person name="Eriksson T."/>
        </authorList>
    </citation>
    <scope>NUCLEOTIDE SEQUENCE</scope>
    <source>
        <strain evidence="1">Stoneville</strain>
        <tissue evidence="1">Whole head</tissue>
    </source>
</reference>
<protein>
    <submittedName>
        <fullName evidence="1">Uncharacterized protein</fullName>
    </submittedName>
</protein>
<name>A0A8J6L2P8_TENMO</name>
<proteinExistence type="predicted"/>